<name>A0A0C3E948_9AGAM</name>
<feature type="non-terminal residue" evidence="3">
    <location>
        <position position="1"/>
    </location>
</feature>
<protein>
    <recommendedName>
        <fullName evidence="2">DUF6533 domain-containing protein</fullName>
    </recommendedName>
</protein>
<dbReference type="InParanoid" id="A0A0C3E948"/>
<dbReference type="Proteomes" id="UP000053989">
    <property type="component" value="Unassembled WGS sequence"/>
</dbReference>
<dbReference type="Pfam" id="PF20151">
    <property type="entry name" value="DUF6533"/>
    <property type="match status" value="1"/>
</dbReference>
<keyword evidence="4" id="KW-1185">Reference proteome</keyword>
<proteinExistence type="predicted"/>
<feature type="non-terminal residue" evidence="3">
    <location>
        <position position="139"/>
    </location>
</feature>
<feature type="transmembrane region" description="Helical" evidence="1">
    <location>
        <begin position="109"/>
        <end position="129"/>
    </location>
</feature>
<evidence type="ECO:0000256" key="1">
    <source>
        <dbReference type="SAM" id="Phobius"/>
    </source>
</evidence>
<sequence>TETSVALLLYDYTLTFAREIELFWRRPKRSWIFALFVANRYISILGRVPTGAYSFWLPTTPSDYSVGPLVSPCKSLHLTDQFIIVVVQVIGSVIMTIRVYVLYPHSRAVLIPLLGLWLSVIIVGCVRVLPQRRIACPIT</sequence>
<gene>
    <name evidence="3" type="ORF">SCLCIDRAFT_96374</name>
</gene>
<keyword evidence="1" id="KW-0812">Transmembrane</keyword>
<dbReference type="InterPro" id="IPR045340">
    <property type="entry name" value="DUF6533"/>
</dbReference>
<evidence type="ECO:0000313" key="4">
    <source>
        <dbReference type="Proteomes" id="UP000053989"/>
    </source>
</evidence>
<reference evidence="3 4" key="1">
    <citation type="submission" date="2014-04" db="EMBL/GenBank/DDBJ databases">
        <authorList>
            <consortium name="DOE Joint Genome Institute"/>
            <person name="Kuo A."/>
            <person name="Kohler A."/>
            <person name="Nagy L.G."/>
            <person name="Floudas D."/>
            <person name="Copeland A."/>
            <person name="Barry K.W."/>
            <person name="Cichocki N."/>
            <person name="Veneault-Fourrey C."/>
            <person name="LaButti K."/>
            <person name="Lindquist E.A."/>
            <person name="Lipzen A."/>
            <person name="Lundell T."/>
            <person name="Morin E."/>
            <person name="Murat C."/>
            <person name="Sun H."/>
            <person name="Tunlid A."/>
            <person name="Henrissat B."/>
            <person name="Grigoriev I.V."/>
            <person name="Hibbett D.S."/>
            <person name="Martin F."/>
            <person name="Nordberg H.P."/>
            <person name="Cantor M.N."/>
            <person name="Hua S.X."/>
        </authorList>
    </citation>
    <scope>NUCLEOTIDE SEQUENCE [LARGE SCALE GENOMIC DNA]</scope>
    <source>
        <strain evidence="3 4">Foug A</strain>
    </source>
</reference>
<keyword evidence="1" id="KW-0472">Membrane</keyword>
<keyword evidence="1" id="KW-1133">Transmembrane helix</keyword>
<feature type="transmembrane region" description="Helical" evidence="1">
    <location>
        <begin position="82"/>
        <end position="103"/>
    </location>
</feature>
<dbReference type="HOGENOM" id="CLU_138701_0_0_1"/>
<reference evidence="4" key="2">
    <citation type="submission" date="2015-01" db="EMBL/GenBank/DDBJ databases">
        <title>Evolutionary Origins and Diversification of the Mycorrhizal Mutualists.</title>
        <authorList>
            <consortium name="DOE Joint Genome Institute"/>
            <consortium name="Mycorrhizal Genomics Consortium"/>
            <person name="Kohler A."/>
            <person name="Kuo A."/>
            <person name="Nagy L.G."/>
            <person name="Floudas D."/>
            <person name="Copeland A."/>
            <person name="Barry K.W."/>
            <person name="Cichocki N."/>
            <person name="Veneault-Fourrey C."/>
            <person name="LaButti K."/>
            <person name="Lindquist E.A."/>
            <person name="Lipzen A."/>
            <person name="Lundell T."/>
            <person name="Morin E."/>
            <person name="Murat C."/>
            <person name="Riley R."/>
            <person name="Ohm R."/>
            <person name="Sun H."/>
            <person name="Tunlid A."/>
            <person name="Henrissat B."/>
            <person name="Grigoriev I.V."/>
            <person name="Hibbett D.S."/>
            <person name="Martin F."/>
        </authorList>
    </citation>
    <scope>NUCLEOTIDE SEQUENCE [LARGE SCALE GENOMIC DNA]</scope>
    <source>
        <strain evidence="4">Foug A</strain>
    </source>
</reference>
<accession>A0A0C3E948</accession>
<evidence type="ECO:0000259" key="2">
    <source>
        <dbReference type="Pfam" id="PF20151"/>
    </source>
</evidence>
<dbReference type="EMBL" id="KN822026">
    <property type="protein sequence ID" value="KIM64894.1"/>
    <property type="molecule type" value="Genomic_DNA"/>
</dbReference>
<organism evidence="3 4">
    <name type="scientific">Scleroderma citrinum Foug A</name>
    <dbReference type="NCBI Taxonomy" id="1036808"/>
    <lineage>
        <taxon>Eukaryota</taxon>
        <taxon>Fungi</taxon>
        <taxon>Dikarya</taxon>
        <taxon>Basidiomycota</taxon>
        <taxon>Agaricomycotina</taxon>
        <taxon>Agaricomycetes</taxon>
        <taxon>Agaricomycetidae</taxon>
        <taxon>Boletales</taxon>
        <taxon>Sclerodermatineae</taxon>
        <taxon>Sclerodermataceae</taxon>
        <taxon>Scleroderma</taxon>
    </lineage>
</organism>
<evidence type="ECO:0000313" key="3">
    <source>
        <dbReference type="EMBL" id="KIM64894.1"/>
    </source>
</evidence>
<dbReference type="OrthoDB" id="2638621at2759"/>
<feature type="domain" description="DUF6533" evidence="2">
    <location>
        <begin position="4"/>
        <end position="45"/>
    </location>
</feature>
<dbReference type="AlphaFoldDB" id="A0A0C3E948"/>